<evidence type="ECO:0008006" key="4">
    <source>
        <dbReference type="Google" id="ProtNLM"/>
    </source>
</evidence>
<keyword evidence="1" id="KW-0472">Membrane</keyword>
<evidence type="ECO:0000313" key="3">
    <source>
        <dbReference type="Proteomes" id="UP000595564"/>
    </source>
</evidence>
<keyword evidence="1" id="KW-0812">Transmembrane</keyword>
<evidence type="ECO:0000256" key="1">
    <source>
        <dbReference type="SAM" id="Phobius"/>
    </source>
</evidence>
<dbReference type="EMBL" id="AP017470">
    <property type="protein sequence ID" value="BBB33451.1"/>
    <property type="molecule type" value="Genomic_DNA"/>
</dbReference>
<protein>
    <recommendedName>
        <fullName evidence="4">PH domain-containing protein</fullName>
    </recommendedName>
</protein>
<accession>A0A7R6SZA7</accession>
<gene>
    <name evidence="2" type="ORF">TTHT_2009</name>
</gene>
<feature type="transmembrane region" description="Helical" evidence="1">
    <location>
        <begin position="34"/>
        <end position="54"/>
    </location>
</feature>
<sequence>MYLVIILILFFFLFLRITIPIKEEKLNKVEYVELAGGWIGFWCLSIPLVKLVFLEDRLVIIAIKKYVLDYKEIDTLKDFMFKGIKIKHHNNNLPSRIIIWPNEKEKIYKILKTKINV</sequence>
<reference evidence="2 3" key="1">
    <citation type="journal article" date="2012" name="Extremophiles">
        <title>Thermotomaculum hydrothermale gen. nov., sp. nov., a novel heterotrophic thermophile within the phylum Acidobacteria from a deep-sea hydrothermal vent chimney in the Southern Okinawa Trough.</title>
        <authorList>
            <person name="Izumi H."/>
            <person name="Nunoura T."/>
            <person name="Miyazaki M."/>
            <person name="Mino S."/>
            <person name="Toki T."/>
            <person name="Takai K."/>
            <person name="Sako Y."/>
            <person name="Sawabe T."/>
            <person name="Nakagawa S."/>
        </authorList>
    </citation>
    <scope>NUCLEOTIDE SEQUENCE [LARGE SCALE GENOMIC DNA]</scope>
    <source>
        <strain evidence="2 3">AC55</strain>
    </source>
</reference>
<keyword evidence="3" id="KW-1185">Reference proteome</keyword>
<keyword evidence="1" id="KW-1133">Transmembrane helix</keyword>
<proteinExistence type="predicted"/>
<evidence type="ECO:0000313" key="2">
    <source>
        <dbReference type="EMBL" id="BBB33451.1"/>
    </source>
</evidence>
<dbReference type="AlphaFoldDB" id="A0A7R6SZA7"/>
<dbReference type="Proteomes" id="UP000595564">
    <property type="component" value="Chromosome"/>
</dbReference>
<organism evidence="2 3">
    <name type="scientific">Thermotomaculum hydrothermale</name>
    <dbReference type="NCBI Taxonomy" id="981385"/>
    <lineage>
        <taxon>Bacteria</taxon>
        <taxon>Pseudomonadati</taxon>
        <taxon>Acidobacteriota</taxon>
        <taxon>Holophagae</taxon>
        <taxon>Thermotomaculales</taxon>
        <taxon>Thermotomaculaceae</taxon>
        <taxon>Thermotomaculum</taxon>
    </lineage>
</organism>
<name>A0A7R6SZA7_9BACT</name>
<dbReference type="KEGG" id="thyd:TTHT_2009"/>
<dbReference type="RefSeq" id="WP_201327761.1">
    <property type="nucleotide sequence ID" value="NZ_AP017470.1"/>
</dbReference>